<feature type="binding site" evidence="8">
    <location>
        <position position="207"/>
    </location>
    <ligand>
        <name>Mg(2+)</name>
        <dbReference type="ChEBI" id="CHEBI:18420"/>
    </ligand>
</feature>
<accession>A0A420WRY6</accession>
<dbReference type="PANTHER" id="PTHR43825:SF4">
    <property type="entry name" value="PYRUVATE DEHYDROGENASE E1 COMPONENT"/>
    <property type="match status" value="1"/>
</dbReference>
<keyword evidence="7" id="KW-0786">Thiamine pyrophosphate</keyword>
<dbReference type="EMBL" id="RBIG01000001">
    <property type="protein sequence ID" value="RKQ73821.1"/>
    <property type="molecule type" value="Genomic_DNA"/>
</dbReference>
<dbReference type="SUPFAM" id="SSF52922">
    <property type="entry name" value="TK C-terminal domain-like"/>
    <property type="match status" value="1"/>
</dbReference>
<comment type="cofactor">
    <cofactor evidence="2 7">
        <name>thiamine diphosphate</name>
        <dbReference type="ChEBI" id="CHEBI:58937"/>
    </cofactor>
</comment>
<comment type="catalytic activity">
    <reaction evidence="6 7">
        <text>N(6)-[(R)-lipoyl]-L-lysyl-[protein] + pyruvate + H(+) = N(6)-[(R)-S(8)-acetyldihydrolipoyl]-L-lysyl-[protein] + CO2</text>
        <dbReference type="Rhea" id="RHEA:19189"/>
        <dbReference type="Rhea" id="RHEA-COMP:10474"/>
        <dbReference type="Rhea" id="RHEA-COMP:10478"/>
        <dbReference type="ChEBI" id="CHEBI:15361"/>
        <dbReference type="ChEBI" id="CHEBI:15378"/>
        <dbReference type="ChEBI" id="CHEBI:16526"/>
        <dbReference type="ChEBI" id="CHEBI:83099"/>
        <dbReference type="ChEBI" id="CHEBI:83111"/>
        <dbReference type="EC" id="1.2.4.1"/>
    </reaction>
</comment>
<dbReference type="GO" id="GO:0004739">
    <property type="term" value="F:pyruvate dehydrogenase (acetyl-transferring) activity"/>
    <property type="evidence" value="ECO:0007669"/>
    <property type="project" value="UniProtKB-EC"/>
</dbReference>
<dbReference type="Pfam" id="PF17831">
    <property type="entry name" value="PDH_E1_M"/>
    <property type="match status" value="1"/>
</dbReference>
<evidence type="ECO:0000313" key="11">
    <source>
        <dbReference type="Proteomes" id="UP000277424"/>
    </source>
</evidence>
<dbReference type="InterPro" id="IPR029061">
    <property type="entry name" value="THDP-binding"/>
</dbReference>
<evidence type="ECO:0000256" key="5">
    <source>
        <dbReference type="ARBA" id="ARBA00017172"/>
    </source>
</evidence>
<evidence type="ECO:0000256" key="7">
    <source>
        <dbReference type="PIRNR" id="PIRNR000156"/>
    </source>
</evidence>
<dbReference type="PANTHER" id="PTHR43825">
    <property type="entry name" value="PYRUVATE DEHYDROGENASE E1 COMPONENT"/>
    <property type="match status" value="1"/>
</dbReference>
<dbReference type="Pfam" id="PF00456">
    <property type="entry name" value="Transketolase_N"/>
    <property type="match status" value="1"/>
</dbReference>
<sequence length="805" mass="87406">MAGKATQLALVSGDKKDAPADKLAYLKALERRVLWLSHWMIHNANHVRPSRDGLKVGGHQASSASVATLMTALYFDILRPEDRVAVKPHASPIFHAIQYLMGRQDRDALENFRALGGAQSYPSRTKDKDEVDFSTGSVGLGVAMTLFGSITQDYVRQHFPEREKAAKPGRMIAVMGDAELDEGNIYEALLEGWKYDIRNTWWVIDYNRQSLDGVVNDQLFQKIKGFFAAVGWKVVMIKYGKLLEEAFKKPGGEALRNWIDDCPNDLYSALVFKGQNGDPSGWRKHVLADLAGHNGIPQLLAEYDDEGLHRLMTNLGGNDMEAVLEGFAQAEDDTPHCFIAYTIKGAQTPQAGHKDNHAGLMSVEQMASFKSQMGIADGAEWEALDDRDLPVAKLRDFIAKAPFNQPGSRVKESARVAVPDDFPTVKADRISTQAAFGHILNALGKGRSDLAGRIVSTSPDVTVSTNLGAWVNQRGIFSRRARDDIFRAEKVVSAQKWARSLTGQHIELGIAENNLFIMLAALGLAGPLFGEKLLPVGTLYDPFIARGLDALNYACYQDARFMLVSTPSGITLAPEGGAHQSISTPLIGMGQPGLTYFEPAYADELAAVMRWGFGHMQAPDGGSLYLRLSTRGLDQPQRPLADDFADQVVAGAYWLVEPSPDSEVALAYCGAVAPEIMEAHAALAEDMPGLGVLAVTSPDRLYSDWNRQTEARRKGQKVQPTHLDRLLAQAPAAALVTAHDSHPAALSWIGAAAGRPVHALGVTKFGQSADLPDLYRVHGLDAEAIIDAVAMACLGRLGGRLGASL</sequence>
<feature type="binding site" evidence="8">
    <location>
        <position position="209"/>
    </location>
    <ligand>
        <name>Mg(2+)</name>
        <dbReference type="ChEBI" id="CHEBI:18420"/>
    </ligand>
</feature>
<feature type="domain" description="Transketolase-like pyrimidine-binding" evidence="9">
    <location>
        <begin position="430"/>
        <end position="635"/>
    </location>
</feature>
<evidence type="ECO:0000256" key="8">
    <source>
        <dbReference type="PIRSR" id="PIRSR000156-1"/>
    </source>
</evidence>
<evidence type="ECO:0000259" key="9">
    <source>
        <dbReference type="SMART" id="SM00861"/>
    </source>
</evidence>
<dbReference type="InterPro" id="IPR009014">
    <property type="entry name" value="Transketo_C/PFOR_II"/>
</dbReference>
<dbReference type="InterPro" id="IPR051157">
    <property type="entry name" value="PDH/Transketolase"/>
</dbReference>
<evidence type="ECO:0000313" key="10">
    <source>
        <dbReference type="EMBL" id="RKQ73821.1"/>
    </source>
</evidence>
<feature type="binding site" evidence="8">
    <location>
        <position position="177"/>
    </location>
    <ligand>
        <name>Mg(2+)</name>
        <dbReference type="ChEBI" id="CHEBI:18420"/>
    </ligand>
</feature>
<protein>
    <recommendedName>
        <fullName evidence="5 7">Pyruvate dehydrogenase E1 component</fullName>
        <ecNumber evidence="7">1.2.4.1</ecNumber>
    </recommendedName>
</protein>
<evidence type="ECO:0000256" key="3">
    <source>
        <dbReference type="ARBA" id="ARBA00003157"/>
    </source>
</evidence>
<comment type="similarity">
    <text evidence="4">Belongs to the transketolase family.</text>
</comment>
<dbReference type="InterPro" id="IPR004660">
    <property type="entry name" value="PDH_E1"/>
</dbReference>
<keyword evidence="7 10" id="KW-0670">Pyruvate</keyword>
<evidence type="ECO:0000256" key="4">
    <source>
        <dbReference type="ARBA" id="ARBA00007131"/>
    </source>
</evidence>
<evidence type="ECO:0000256" key="2">
    <source>
        <dbReference type="ARBA" id="ARBA00001964"/>
    </source>
</evidence>
<dbReference type="InterPro" id="IPR005474">
    <property type="entry name" value="Transketolase_N"/>
</dbReference>
<keyword evidence="8" id="KW-0479">Metal-binding</keyword>
<reference evidence="10 11" key="1">
    <citation type="submission" date="2018-10" db="EMBL/GenBank/DDBJ databases">
        <title>Comparative analysis of microorganisms from saline springs in Andes Mountain Range, Colombia.</title>
        <authorList>
            <person name="Rubin E."/>
        </authorList>
    </citation>
    <scope>NUCLEOTIDE SEQUENCE [LARGE SCALE GENOMIC DNA]</scope>
    <source>
        <strain evidence="10 11">USBA 36</strain>
    </source>
</reference>
<dbReference type="InterPro" id="IPR041621">
    <property type="entry name" value="PDH_E1_M"/>
</dbReference>
<dbReference type="Gene3D" id="3.40.50.920">
    <property type="match status" value="1"/>
</dbReference>
<dbReference type="AlphaFoldDB" id="A0A420WRY6"/>
<dbReference type="SMART" id="SM00861">
    <property type="entry name" value="Transket_pyr"/>
    <property type="match status" value="1"/>
</dbReference>
<dbReference type="GO" id="GO:0046872">
    <property type="term" value="F:metal ion binding"/>
    <property type="evidence" value="ECO:0007669"/>
    <property type="project" value="UniProtKB-KW"/>
</dbReference>
<dbReference type="RefSeq" id="WP_121218887.1">
    <property type="nucleotide sequence ID" value="NZ_RBIG01000001.1"/>
</dbReference>
<dbReference type="Gene3D" id="3.40.50.970">
    <property type="match status" value="2"/>
</dbReference>
<proteinExistence type="inferred from homology"/>
<name>A0A420WRY6_9PROT</name>
<dbReference type="Proteomes" id="UP000277424">
    <property type="component" value="Unassembled WGS sequence"/>
</dbReference>
<organism evidence="10 11">
    <name type="scientific">Oceanibaculum indicum</name>
    <dbReference type="NCBI Taxonomy" id="526216"/>
    <lineage>
        <taxon>Bacteria</taxon>
        <taxon>Pseudomonadati</taxon>
        <taxon>Pseudomonadota</taxon>
        <taxon>Alphaproteobacteria</taxon>
        <taxon>Rhodospirillales</taxon>
        <taxon>Oceanibaculaceae</taxon>
        <taxon>Oceanibaculum</taxon>
    </lineage>
</organism>
<dbReference type="OrthoDB" id="9773339at2"/>
<dbReference type="PIRSF" id="PIRSF000156">
    <property type="entry name" value="Pyruvate_dh_E1"/>
    <property type="match status" value="1"/>
</dbReference>
<evidence type="ECO:0000256" key="6">
    <source>
        <dbReference type="ARBA" id="ARBA00051231"/>
    </source>
</evidence>
<evidence type="ECO:0000256" key="1">
    <source>
        <dbReference type="ARBA" id="ARBA00001946"/>
    </source>
</evidence>
<keyword evidence="7" id="KW-0560">Oxidoreductase</keyword>
<dbReference type="InterPro" id="IPR005475">
    <property type="entry name" value="Transketolase-like_Pyr-bd"/>
</dbReference>
<gene>
    <name evidence="10" type="ORF">BCL74_1613</name>
</gene>
<comment type="caution">
    <text evidence="10">The sequence shown here is derived from an EMBL/GenBank/DDBJ whole genome shotgun (WGS) entry which is preliminary data.</text>
</comment>
<dbReference type="SUPFAM" id="SSF52518">
    <property type="entry name" value="Thiamin diphosphate-binding fold (THDP-binding)"/>
    <property type="match status" value="2"/>
</dbReference>
<comment type="cofactor">
    <cofactor evidence="1 8">
        <name>Mg(2+)</name>
        <dbReference type="ChEBI" id="CHEBI:18420"/>
    </cofactor>
</comment>
<comment type="function">
    <text evidence="3 7">Component of the pyruvate dehydrogenase (PDH) complex, that catalyzes the overall conversion of pyruvate to acetyl-CoA and CO(2).</text>
</comment>
<keyword evidence="8" id="KW-0460">Magnesium</keyword>
<dbReference type="EC" id="1.2.4.1" evidence="7"/>